<reference evidence="1 2" key="1">
    <citation type="submission" date="2011-07" db="EMBL/GenBank/DDBJ databases">
        <authorList>
            <person name="Harkins D.M."/>
            <person name="Madupu R."/>
            <person name="Durkin A.S."/>
            <person name="Torralba M."/>
            <person name="Methe B."/>
            <person name="Sutton G.G."/>
            <person name="Nelson K.E."/>
        </authorList>
    </citation>
    <scope>NUCLEOTIDE SEQUENCE [LARGE SCALE GENOMIC DNA]</scope>
    <source>
        <strain evidence="1 2">X</strain>
    </source>
</reference>
<protein>
    <submittedName>
        <fullName evidence="1">Uncharacterized protein</fullName>
    </submittedName>
</protein>
<gene>
    <name evidence="1" type="ORF">HMPREF1124_0579</name>
</gene>
<accession>F9PCD5</accession>
<evidence type="ECO:0000313" key="1">
    <source>
        <dbReference type="EMBL" id="EGV14877.1"/>
    </source>
</evidence>
<dbReference type="AlphaFoldDB" id="F9PCD5"/>
<dbReference type="PATRIC" id="fig|997830.4.peg.69"/>
<name>F9PCD5_9STRE</name>
<dbReference type="Proteomes" id="UP000003399">
    <property type="component" value="Unassembled WGS sequence"/>
</dbReference>
<comment type="caution">
    <text evidence="1">The sequence shown here is derived from an EMBL/GenBank/DDBJ whole genome shotgun (WGS) entry which is preliminary data.</text>
</comment>
<organism evidence="1 2">
    <name type="scientific">Streptococcus infantis X</name>
    <dbReference type="NCBI Taxonomy" id="997830"/>
    <lineage>
        <taxon>Bacteria</taxon>
        <taxon>Bacillati</taxon>
        <taxon>Bacillota</taxon>
        <taxon>Bacilli</taxon>
        <taxon>Lactobacillales</taxon>
        <taxon>Streptococcaceae</taxon>
        <taxon>Streptococcus</taxon>
    </lineage>
</organism>
<dbReference type="EMBL" id="AFUQ01000001">
    <property type="protein sequence ID" value="EGV14877.1"/>
    <property type="molecule type" value="Genomic_DNA"/>
</dbReference>
<evidence type="ECO:0000313" key="2">
    <source>
        <dbReference type="Proteomes" id="UP000003399"/>
    </source>
</evidence>
<proteinExistence type="predicted"/>
<sequence length="45" mass="5207">MSYEQISESTYFQNMSYWNKVAQDYRALGGLGICDDETGEELYTV</sequence>